<protein>
    <submittedName>
        <fullName evidence="1">DinB family protein</fullName>
    </submittedName>
</protein>
<dbReference type="InterPro" id="IPR034660">
    <property type="entry name" value="DinB/YfiT-like"/>
</dbReference>
<gene>
    <name evidence="1" type="ORF">O1G22_01650</name>
</gene>
<dbReference type="RefSeq" id="WP_270079615.1">
    <property type="nucleotide sequence ID" value="NZ_CP115300.1"/>
</dbReference>
<evidence type="ECO:0000313" key="1">
    <source>
        <dbReference type="EMBL" id="WBO61656.1"/>
    </source>
</evidence>
<accession>A0ABY7NTV0</accession>
<organism evidence="1 2">
    <name type="scientific">Streptomyces camelliae</name>
    <dbReference type="NCBI Taxonomy" id="3004093"/>
    <lineage>
        <taxon>Bacteria</taxon>
        <taxon>Bacillati</taxon>
        <taxon>Actinomycetota</taxon>
        <taxon>Actinomycetes</taxon>
        <taxon>Kitasatosporales</taxon>
        <taxon>Streptomycetaceae</taxon>
        <taxon>Streptomyces</taxon>
    </lineage>
</organism>
<keyword evidence="2" id="KW-1185">Reference proteome</keyword>
<evidence type="ECO:0000313" key="2">
    <source>
        <dbReference type="Proteomes" id="UP001212326"/>
    </source>
</evidence>
<dbReference type="Pfam" id="PF04978">
    <property type="entry name" value="MST"/>
    <property type="match status" value="1"/>
</dbReference>
<proteinExistence type="predicted"/>
<dbReference type="Gene3D" id="1.20.120.450">
    <property type="entry name" value="dinb family like domain"/>
    <property type="match status" value="1"/>
</dbReference>
<reference evidence="1 2" key="1">
    <citation type="submission" date="2022-12" db="EMBL/GenBank/DDBJ databases">
        <authorList>
            <person name="Mo P."/>
        </authorList>
    </citation>
    <scope>NUCLEOTIDE SEQUENCE [LARGE SCALE GENOMIC DNA]</scope>
    <source>
        <strain evidence="1 2">HUAS 2-6</strain>
    </source>
</reference>
<dbReference type="InterPro" id="IPR007061">
    <property type="entry name" value="MST-like"/>
</dbReference>
<name>A0ABY7NTV0_9ACTN</name>
<sequence length="177" mass="19530">MSNAGPMADSLERQWPSTSADDELRLQWEFLSFLRTTVVNKIAGLDTGQAAATPLPTSPFMSLAGVVKHLTAVERFWMSIVGGGSDLPPLWEAQDVNADWQLHESDTPSGIVAAYRAEWSRSEQALAHKTADDRATRSVSGKEYTVRWLLSHVIQETARHVGHMDLLREMADGARGE</sequence>
<dbReference type="Proteomes" id="UP001212326">
    <property type="component" value="Chromosome"/>
</dbReference>
<dbReference type="SUPFAM" id="SSF109854">
    <property type="entry name" value="DinB/YfiT-like putative metalloenzymes"/>
    <property type="match status" value="1"/>
</dbReference>
<dbReference type="EMBL" id="CP115300">
    <property type="protein sequence ID" value="WBO61656.1"/>
    <property type="molecule type" value="Genomic_DNA"/>
</dbReference>